<dbReference type="AlphaFoldDB" id="A0A6A6NMW6"/>
<sequence length="228" mass="24065">MPIVNFRPLLDMKSGGALSNIQNRSMRALEVAASKRGSTANGSGRTTQASAASPTGALGSDPPGQSADRPSYEATRARRGRRRGAQGVLGCARPAGARQAVARPPAPAARHLTGGIAMHPAATIQGARARGRPLLAAAPAGRVGAAARPPSSPGDWVRAQGLVWVVRFLGRRPREPASRGQKRRGEERASRRGEEGRTGAEGWPGPFHHTTGQSEKKSPRGRRFLFER</sequence>
<feature type="region of interest" description="Disordered" evidence="1">
    <location>
        <begin position="30"/>
        <end position="87"/>
    </location>
</feature>
<protein>
    <submittedName>
        <fullName evidence="2">Uncharacterized protein</fullName>
    </submittedName>
</protein>
<keyword evidence="3" id="KW-1185">Reference proteome</keyword>
<dbReference type="Proteomes" id="UP000799766">
    <property type="component" value="Unassembled WGS sequence"/>
</dbReference>
<reference evidence="2" key="1">
    <citation type="journal article" date="2020" name="Stud. Mycol.">
        <title>101 Dothideomycetes genomes: a test case for predicting lifestyles and emergence of pathogens.</title>
        <authorList>
            <person name="Haridas S."/>
            <person name="Albert R."/>
            <person name="Binder M."/>
            <person name="Bloem J."/>
            <person name="Labutti K."/>
            <person name="Salamov A."/>
            <person name="Andreopoulos B."/>
            <person name="Baker S."/>
            <person name="Barry K."/>
            <person name="Bills G."/>
            <person name="Bluhm B."/>
            <person name="Cannon C."/>
            <person name="Castanera R."/>
            <person name="Culley D."/>
            <person name="Daum C."/>
            <person name="Ezra D."/>
            <person name="Gonzalez J."/>
            <person name="Henrissat B."/>
            <person name="Kuo A."/>
            <person name="Liang C."/>
            <person name="Lipzen A."/>
            <person name="Lutzoni F."/>
            <person name="Magnuson J."/>
            <person name="Mondo S."/>
            <person name="Nolan M."/>
            <person name="Ohm R."/>
            <person name="Pangilinan J."/>
            <person name="Park H.-J."/>
            <person name="Ramirez L."/>
            <person name="Alfaro M."/>
            <person name="Sun H."/>
            <person name="Tritt A."/>
            <person name="Yoshinaga Y."/>
            <person name="Zwiers L.-H."/>
            <person name="Turgeon B."/>
            <person name="Goodwin S."/>
            <person name="Spatafora J."/>
            <person name="Crous P."/>
            <person name="Grigoriev I."/>
        </authorList>
    </citation>
    <scope>NUCLEOTIDE SEQUENCE</scope>
    <source>
        <strain evidence="2">ATCC 16933</strain>
    </source>
</reference>
<feature type="compositionally biased region" description="Basic and acidic residues" evidence="1">
    <location>
        <begin position="173"/>
        <end position="198"/>
    </location>
</feature>
<name>A0A6A6NMW6_9PEZI</name>
<evidence type="ECO:0000256" key="1">
    <source>
        <dbReference type="SAM" id="MobiDB-lite"/>
    </source>
</evidence>
<organism evidence="2 3">
    <name type="scientific">Lineolata rhizophorae</name>
    <dbReference type="NCBI Taxonomy" id="578093"/>
    <lineage>
        <taxon>Eukaryota</taxon>
        <taxon>Fungi</taxon>
        <taxon>Dikarya</taxon>
        <taxon>Ascomycota</taxon>
        <taxon>Pezizomycotina</taxon>
        <taxon>Dothideomycetes</taxon>
        <taxon>Dothideomycetes incertae sedis</taxon>
        <taxon>Lineolatales</taxon>
        <taxon>Lineolataceae</taxon>
        <taxon>Lineolata</taxon>
    </lineage>
</organism>
<feature type="compositionally biased region" description="Polar residues" evidence="1">
    <location>
        <begin position="36"/>
        <end position="53"/>
    </location>
</feature>
<feature type="compositionally biased region" description="Basic and acidic residues" evidence="1">
    <location>
        <begin position="214"/>
        <end position="228"/>
    </location>
</feature>
<feature type="region of interest" description="Disordered" evidence="1">
    <location>
        <begin position="173"/>
        <end position="228"/>
    </location>
</feature>
<proteinExistence type="predicted"/>
<accession>A0A6A6NMW6</accession>
<evidence type="ECO:0000313" key="2">
    <source>
        <dbReference type="EMBL" id="KAF2452807.1"/>
    </source>
</evidence>
<evidence type="ECO:0000313" key="3">
    <source>
        <dbReference type="Proteomes" id="UP000799766"/>
    </source>
</evidence>
<gene>
    <name evidence="2" type="ORF">BDY21DRAFT_367488</name>
</gene>
<dbReference type="EMBL" id="MU001703">
    <property type="protein sequence ID" value="KAF2452807.1"/>
    <property type="molecule type" value="Genomic_DNA"/>
</dbReference>